<dbReference type="InterPro" id="IPR057670">
    <property type="entry name" value="SH3_retrovirus"/>
</dbReference>
<feature type="domain" description="Integrase catalytic" evidence="3">
    <location>
        <begin position="556"/>
        <end position="720"/>
    </location>
</feature>
<dbReference type="EMBL" id="JAJFAZ020000004">
    <property type="protein sequence ID" value="KAI5332704.1"/>
    <property type="molecule type" value="Genomic_DNA"/>
</dbReference>
<proteinExistence type="predicted"/>
<dbReference type="CDD" id="cd09272">
    <property type="entry name" value="RNase_HI_RT_Ty1"/>
    <property type="match status" value="1"/>
</dbReference>
<dbReference type="InterPro" id="IPR005162">
    <property type="entry name" value="Retrotrans_gag_dom"/>
</dbReference>
<feature type="compositionally biased region" description="Basic residues" evidence="2">
    <location>
        <begin position="302"/>
        <end position="311"/>
    </location>
</feature>
<accession>A0AAD4VYD3</accession>
<dbReference type="Pfam" id="PF25597">
    <property type="entry name" value="SH3_retrovirus"/>
    <property type="match status" value="1"/>
</dbReference>
<dbReference type="Pfam" id="PF03732">
    <property type="entry name" value="Retrotrans_gag"/>
    <property type="match status" value="1"/>
</dbReference>
<dbReference type="SUPFAM" id="SSF53098">
    <property type="entry name" value="Ribonuclease H-like"/>
    <property type="match status" value="1"/>
</dbReference>
<dbReference type="GO" id="GO:0004190">
    <property type="term" value="F:aspartic-type endopeptidase activity"/>
    <property type="evidence" value="ECO:0007669"/>
    <property type="project" value="UniProtKB-KW"/>
</dbReference>
<evidence type="ECO:0000256" key="1">
    <source>
        <dbReference type="ARBA" id="ARBA00022750"/>
    </source>
</evidence>
<dbReference type="Pfam" id="PF00665">
    <property type="entry name" value="rve"/>
    <property type="match status" value="1"/>
</dbReference>
<keyword evidence="1" id="KW-0378">Hydrolase</keyword>
<feature type="compositionally biased region" description="Polar residues" evidence="2">
    <location>
        <begin position="790"/>
        <end position="799"/>
    </location>
</feature>
<comment type="caution">
    <text evidence="4">The sequence shown here is derived from an EMBL/GenBank/DDBJ whole genome shotgun (WGS) entry which is preliminary data.</text>
</comment>
<feature type="compositionally biased region" description="Polar residues" evidence="2">
    <location>
        <begin position="240"/>
        <end position="250"/>
    </location>
</feature>
<sequence>MGDEKSSGSEINMSDPLILHHSDSPGLVLVSKPLEGHDYGQWSRSMRIALSAKNKLGFIDGTIKAPAKTDAKFSIWQRCNDMVLSWILHSLQPDIASSVLYCTSASMVWNDLKDRFSQGNDSRIYQIRQEIAEHRQGHLSISEYYTKLKALWDELDSYHEPIICTCEGSTTRASREEKERVMQFLMGLNEPYSTVRGSILMMSPIPDTRRVHGLILQHERQLDVANRQTGSHAMQIIRSANTKGGTNPGNSAAAAKPSGAGDGKHSSNFRKFLKCSYCDGDTHTIDTCFFLNGFPVGHKLHGKNVKPKNKRAAYTAEKDPTPGPHVKSNDSPTFTTEEYNQLIALLHNRPGNSHLANATGIVTSTCNLSQHDPLSNFYWIMDSGASDHISCFAPTHNTVNTQHDFVGLPNGGKAAIKNIGSIKVSDTLTLDGVLHVPQFNVNLLSVSKLTRGLQCMVTFFDKFCVVQDVNTGRTIGLGKQFNGLYYLKATQNPHLALHVHHTSHLWHQRLGHPSNAPTQFLSNKFPEIICDTNHVCDICPLAKQTRLSFSPSTSLSSHAPFDLIHCDIWGPHKIHTHTGARYFLTIVDDFTRFTWIHLLNFKSDTQGVIKSFFSWVKTQFNLHVKTLRADNGSEFLSLQPFFRDTGTSFQHSCPYTPQQNGIVERKHCHLLNVARALRFQANIPLRFWGESLHTACYLINRLPTPLLQHQSPYALLHHKTPDYSFLRVFGCLCYATNLLPKHKFDARARRCVFFGYPLGQKGYRLYDLSTQKFFSSRDVVFHENIFPFSTSPPEQQTDTIVLPTPAHDPLSQTQESPTYSSSPHSLPHPAHTPQPSAHDPLLTYSPSPSLIQPVPPVLSGSSPSSPTPTHASSPSFDATASSSPALSSSPQPLPPSLTDANPIPPAPPLRKSTRSIKPPPHFKDYQAHHAALLAPGVPSPITSGTRYPITRYVTHSNFSDPHRFFVNNICQLVEPNTYEEARHNPHWVEAMNSEIAALEENHTWSFVPLPAGHRPIGCKWIFKLKYNSDGTLERYKARLVAKGFTQREGIDYTETFAPVAKLIIVRCLLTVASVHNWPLHQMDVHNAFLHGDLHEEVYMLPPPGYQRQREHTVCRLHKSLYGLKQASRSWFRKFSSAIQNIGFSQSRADYSMFTHKHGKSFTVILLYVDDMIITGNDDDAIRDLKHFLGTCFKIKDLGPLKYFLGVEIARSKSGISFCQRKYTLDILEDAGLLGAKPTKIPMEANVALMPTGSDPLKDPTRYRRLVGRLIYLTITRPEITYAVNTLSQFMHEPRMHHFETARRLLHYLKGAPGQGLLFPSHGPLHLTAYCDADWARCPFTRRSVTGYCIFLGKSLISWKSKKQVTVSRSSAEAEYRSMAATTCELTWLRYLLRDLQVEHNQPATLLCDNKAALYIAANPVYHERTKHIELDCHTVRERIQNGEIKTVHVQTKHQVAYIFTKPLPAPLFQSHLGKLGVIDIHTPT</sequence>
<dbReference type="PANTHER" id="PTHR11439:SF470">
    <property type="entry name" value="CYSTEINE-RICH RLK (RECEPTOR-LIKE PROTEIN KINASE) 8"/>
    <property type="match status" value="1"/>
</dbReference>
<evidence type="ECO:0000313" key="4">
    <source>
        <dbReference type="EMBL" id="KAI5332704.1"/>
    </source>
</evidence>
<dbReference type="InterPro" id="IPR013103">
    <property type="entry name" value="RVT_2"/>
</dbReference>
<dbReference type="GO" id="GO:0015074">
    <property type="term" value="P:DNA integration"/>
    <property type="evidence" value="ECO:0007669"/>
    <property type="project" value="InterPro"/>
</dbReference>
<dbReference type="Pfam" id="PF14244">
    <property type="entry name" value="Retrotran_gag_3"/>
    <property type="match status" value="1"/>
</dbReference>
<keyword evidence="1" id="KW-0645">Protease</keyword>
<dbReference type="Pfam" id="PF13976">
    <property type="entry name" value="gag_pre-integrs"/>
    <property type="match status" value="1"/>
</dbReference>
<dbReference type="Gene3D" id="3.30.420.10">
    <property type="entry name" value="Ribonuclease H-like superfamily/Ribonuclease H"/>
    <property type="match status" value="1"/>
</dbReference>
<keyword evidence="5" id="KW-1185">Reference proteome</keyword>
<evidence type="ECO:0000313" key="5">
    <source>
        <dbReference type="Proteomes" id="UP001054821"/>
    </source>
</evidence>
<dbReference type="InterPro" id="IPR043502">
    <property type="entry name" value="DNA/RNA_pol_sf"/>
</dbReference>
<dbReference type="SUPFAM" id="SSF56672">
    <property type="entry name" value="DNA/RNA polymerases"/>
    <property type="match status" value="1"/>
</dbReference>
<dbReference type="InterPro" id="IPR029472">
    <property type="entry name" value="Copia-like_N"/>
</dbReference>
<reference evidence="4 5" key="1">
    <citation type="journal article" date="2022" name="G3 (Bethesda)">
        <title>Whole-genome sequence and methylome profiling of the almond [Prunus dulcis (Mill.) D.A. Webb] cultivar 'Nonpareil'.</title>
        <authorList>
            <person name="D'Amico-Willman K.M."/>
            <person name="Ouma W.Z."/>
            <person name="Meulia T."/>
            <person name="Sideli G.M."/>
            <person name="Gradziel T.M."/>
            <person name="Fresnedo-Ramirez J."/>
        </authorList>
    </citation>
    <scope>NUCLEOTIDE SEQUENCE [LARGE SCALE GENOMIC DNA]</scope>
    <source>
        <strain evidence="4">Clone GOH B32 T37-40</strain>
    </source>
</reference>
<keyword evidence="1" id="KW-0064">Aspartyl protease</keyword>
<feature type="region of interest" description="Disordered" evidence="2">
    <location>
        <begin position="790"/>
        <end position="922"/>
    </location>
</feature>
<dbReference type="InterPro" id="IPR025724">
    <property type="entry name" value="GAG-pre-integrase_dom"/>
</dbReference>
<dbReference type="Pfam" id="PF07727">
    <property type="entry name" value="RVT_2"/>
    <property type="match status" value="1"/>
</dbReference>
<dbReference type="Proteomes" id="UP001054821">
    <property type="component" value="Chromosome 4"/>
</dbReference>
<dbReference type="InterPro" id="IPR012337">
    <property type="entry name" value="RNaseH-like_sf"/>
</dbReference>
<protein>
    <recommendedName>
        <fullName evidence="3">Integrase catalytic domain-containing protein</fullName>
    </recommendedName>
</protein>
<dbReference type="Pfam" id="PF22936">
    <property type="entry name" value="Pol_BBD"/>
    <property type="match status" value="1"/>
</dbReference>
<name>A0AAD4VYD3_PRUDU</name>
<dbReference type="InterPro" id="IPR054722">
    <property type="entry name" value="PolX-like_BBD"/>
</dbReference>
<dbReference type="PROSITE" id="PS50994">
    <property type="entry name" value="INTEGRASE"/>
    <property type="match status" value="1"/>
</dbReference>
<feature type="compositionally biased region" description="Low complexity" evidence="2">
    <location>
        <begin position="816"/>
        <end position="833"/>
    </location>
</feature>
<evidence type="ECO:0000259" key="3">
    <source>
        <dbReference type="PROSITE" id="PS50994"/>
    </source>
</evidence>
<dbReference type="GO" id="GO:0003676">
    <property type="term" value="F:nucleic acid binding"/>
    <property type="evidence" value="ECO:0007669"/>
    <property type="project" value="InterPro"/>
</dbReference>
<feature type="compositionally biased region" description="Low complexity" evidence="2">
    <location>
        <begin position="857"/>
        <end position="890"/>
    </location>
</feature>
<evidence type="ECO:0000256" key="2">
    <source>
        <dbReference type="SAM" id="MobiDB-lite"/>
    </source>
</evidence>
<organism evidence="4 5">
    <name type="scientific">Prunus dulcis</name>
    <name type="common">Almond</name>
    <name type="synonym">Amygdalus dulcis</name>
    <dbReference type="NCBI Taxonomy" id="3755"/>
    <lineage>
        <taxon>Eukaryota</taxon>
        <taxon>Viridiplantae</taxon>
        <taxon>Streptophyta</taxon>
        <taxon>Embryophyta</taxon>
        <taxon>Tracheophyta</taxon>
        <taxon>Spermatophyta</taxon>
        <taxon>Magnoliopsida</taxon>
        <taxon>eudicotyledons</taxon>
        <taxon>Gunneridae</taxon>
        <taxon>Pentapetalae</taxon>
        <taxon>rosids</taxon>
        <taxon>fabids</taxon>
        <taxon>Rosales</taxon>
        <taxon>Rosaceae</taxon>
        <taxon>Amygdaloideae</taxon>
        <taxon>Amygdaleae</taxon>
        <taxon>Prunus</taxon>
    </lineage>
</organism>
<dbReference type="PANTHER" id="PTHR11439">
    <property type="entry name" value="GAG-POL-RELATED RETROTRANSPOSON"/>
    <property type="match status" value="1"/>
</dbReference>
<dbReference type="InterPro" id="IPR001584">
    <property type="entry name" value="Integrase_cat-core"/>
</dbReference>
<feature type="region of interest" description="Disordered" evidence="2">
    <location>
        <begin position="302"/>
        <end position="332"/>
    </location>
</feature>
<gene>
    <name evidence="4" type="ORF">L3X38_022833</name>
</gene>
<dbReference type="InterPro" id="IPR036397">
    <property type="entry name" value="RNaseH_sf"/>
</dbReference>
<feature type="region of interest" description="Disordered" evidence="2">
    <location>
        <begin position="240"/>
        <end position="263"/>
    </location>
</feature>